<name>A0A0F6VZI1_9BACT</name>
<evidence type="ECO:0000256" key="7">
    <source>
        <dbReference type="ARBA" id="ARBA00022832"/>
    </source>
</evidence>
<organism evidence="16 17">
    <name type="scientific">Sandaracinus amylolyticus</name>
    <dbReference type="NCBI Taxonomy" id="927083"/>
    <lineage>
        <taxon>Bacteria</taxon>
        <taxon>Pseudomonadati</taxon>
        <taxon>Myxococcota</taxon>
        <taxon>Polyangia</taxon>
        <taxon>Polyangiales</taxon>
        <taxon>Sandaracinaceae</taxon>
        <taxon>Sandaracinus</taxon>
    </lineage>
</organism>
<dbReference type="GO" id="GO:0080132">
    <property type="term" value="F:fatty acid 2-hydroxylase activity"/>
    <property type="evidence" value="ECO:0007669"/>
    <property type="project" value="InterPro"/>
</dbReference>
<evidence type="ECO:0000256" key="13">
    <source>
        <dbReference type="ARBA" id="ARBA00023160"/>
    </source>
</evidence>
<dbReference type="AlphaFoldDB" id="A0A0F6VZI1"/>
<dbReference type="Proteomes" id="UP000034883">
    <property type="component" value="Chromosome"/>
</dbReference>
<keyword evidence="17" id="KW-1185">Reference proteome</keyword>
<reference evidence="16 17" key="1">
    <citation type="submission" date="2015-03" db="EMBL/GenBank/DDBJ databases">
        <title>Genome assembly of Sandaracinus amylolyticus DSM 53668.</title>
        <authorList>
            <person name="Sharma G."/>
            <person name="Subramanian S."/>
        </authorList>
    </citation>
    <scope>NUCLEOTIDE SEQUENCE [LARGE SCALE GENOMIC DNA]</scope>
    <source>
        <strain evidence="16 17">DSM 53668</strain>
    </source>
</reference>
<keyword evidence="8" id="KW-0862">Zinc</keyword>
<evidence type="ECO:0000256" key="2">
    <source>
        <dbReference type="ARBA" id="ARBA00004477"/>
    </source>
</evidence>
<protein>
    <submittedName>
        <fullName evidence="16">Fatty acid hydroxylase-like protein</fullName>
    </submittedName>
</protein>
<evidence type="ECO:0000259" key="15">
    <source>
        <dbReference type="Pfam" id="PF04116"/>
    </source>
</evidence>
<evidence type="ECO:0000256" key="10">
    <source>
        <dbReference type="ARBA" id="ARBA00023002"/>
    </source>
</evidence>
<comment type="subcellular location">
    <subcellularLocation>
        <location evidence="2">Endoplasmic reticulum membrane</location>
        <topology evidence="2">Multi-pass membrane protein</topology>
    </subcellularLocation>
</comment>
<dbReference type="PANTHER" id="PTHR12863:SF1">
    <property type="entry name" value="FATTY ACID 2-HYDROXYLASE"/>
    <property type="match status" value="1"/>
</dbReference>
<evidence type="ECO:0000256" key="11">
    <source>
        <dbReference type="ARBA" id="ARBA00023098"/>
    </source>
</evidence>
<keyword evidence="4 14" id="KW-0812">Transmembrane</keyword>
<keyword evidence="10" id="KW-0560">Oxidoreductase</keyword>
<gene>
    <name evidence="16" type="ORF">DB32_000755</name>
</gene>
<keyword evidence="3" id="KW-0444">Lipid biosynthesis</keyword>
<sequence>MAWTLLEYVLHRWVFHRRVLGRRAARGHLEHHAKVDFFYPVGGKLVMAAIVLTPIVIVCALALGWQLGSSIPVGIVVGWLIYEWIHRRIHVAAPIGAYGRWARRHHLHHHFQRADCNHGVSTPLWDVVFGTLAPREQVRVPRAHARKFPWLIEGDEPRIASAWASEYRIV</sequence>
<evidence type="ECO:0000256" key="5">
    <source>
        <dbReference type="ARBA" id="ARBA00022723"/>
    </source>
</evidence>
<evidence type="ECO:0000256" key="12">
    <source>
        <dbReference type="ARBA" id="ARBA00023136"/>
    </source>
</evidence>
<dbReference type="STRING" id="927083.DB32_000755"/>
<feature type="transmembrane region" description="Helical" evidence="14">
    <location>
        <begin position="45"/>
        <end position="65"/>
    </location>
</feature>
<keyword evidence="13" id="KW-0275">Fatty acid biosynthesis</keyword>
<evidence type="ECO:0000256" key="4">
    <source>
        <dbReference type="ARBA" id="ARBA00022692"/>
    </source>
</evidence>
<evidence type="ECO:0000313" key="17">
    <source>
        <dbReference type="Proteomes" id="UP000034883"/>
    </source>
</evidence>
<keyword evidence="6" id="KW-0256">Endoplasmic reticulum</keyword>
<keyword evidence="7" id="KW-0276">Fatty acid metabolism</keyword>
<proteinExistence type="predicted"/>
<feature type="domain" description="Fatty acid hydroxylase" evidence="15">
    <location>
        <begin position="2"/>
        <end position="131"/>
    </location>
</feature>
<dbReference type="GO" id="GO:0016020">
    <property type="term" value="C:membrane"/>
    <property type="evidence" value="ECO:0007669"/>
    <property type="project" value="InterPro"/>
</dbReference>
<evidence type="ECO:0000256" key="3">
    <source>
        <dbReference type="ARBA" id="ARBA00022516"/>
    </source>
</evidence>
<keyword evidence="9 14" id="KW-1133">Transmembrane helix</keyword>
<keyword evidence="12 14" id="KW-0472">Membrane</keyword>
<evidence type="ECO:0000256" key="14">
    <source>
        <dbReference type="SAM" id="Phobius"/>
    </source>
</evidence>
<evidence type="ECO:0000313" key="16">
    <source>
        <dbReference type="EMBL" id="AKF03606.1"/>
    </source>
</evidence>
<keyword evidence="11" id="KW-0443">Lipid metabolism</keyword>
<dbReference type="InterPro" id="IPR006694">
    <property type="entry name" value="Fatty_acid_hydroxylase"/>
</dbReference>
<dbReference type="GO" id="GO:0006633">
    <property type="term" value="P:fatty acid biosynthetic process"/>
    <property type="evidence" value="ECO:0007669"/>
    <property type="project" value="UniProtKB-KW"/>
</dbReference>
<dbReference type="KEGG" id="samy:DB32_000755"/>
<dbReference type="PANTHER" id="PTHR12863">
    <property type="entry name" value="FATTY ACID HYDROXYLASE"/>
    <property type="match status" value="1"/>
</dbReference>
<evidence type="ECO:0000256" key="6">
    <source>
        <dbReference type="ARBA" id="ARBA00022824"/>
    </source>
</evidence>
<dbReference type="GO" id="GO:0005506">
    <property type="term" value="F:iron ion binding"/>
    <property type="evidence" value="ECO:0007669"/>
    <property type="project" value="InterPro"/>
</dbReference>
<evidence type="ECO:0000256" key="1">
    <source>
        <dbReference type="ARBA" id="ARBA00001947"/>
    </source>
</evidence>
<dbReference type="InterPro" id="IPR014430">
    <property type="entry name" value="Scs7"/>
</dbReference>
<accession>A0A0F6VZI1</accession>
<dbReference type="EMBL" id="CP011125">
    <property type="protein sequence ID" value="AKF03606.1"/>
    <property type="molecule type" value="Genomic_DNA"/>
</dbReference>
<dbReference type="Pfam" id="PF04116">
    <property type="entry name" value="FA_hydroxylase"/>
    <property type="match status" value="1"/>
</dbReference>
<comment type="cofactor">
    <cofactor evidence="1">
        <name>Zn(2+)</name>
        <dbReference type="ChEBI" id="CHEBI:29105"/>
    </cofactor>
</comment>
<evidence type="ECO:0000256" key="9">
    <source>
        <dbReference type="ARBA" id="ARBA00022989"/>
    </source>
</evidence>
<keyword evidence="5" id="KW-0479">Metal-binding</keyword>
<evidence type="ECO:0000256" key="8">
    <source>
        <dbReference type="ARBA" id="ARBA00022833"/>
    </source>
</evidence>